<dbReference type="Pfam" id="PF24517">
    <property type="entry name" value="CBM96"/>
    <property type="match status" value="1"/>
</dbReference>
<feature type="chain" id="PRO_5041302935" description="Carbohydrate-binding module family 96 domain-containing protein" evidence="4">
    <location>
        <begin position="17"/>
        <end position="742"/>
    </location>
</feature>
<dbReference type="Gene3D" id="3.20.20.80">
    <property type="entry name" value="Glycosidases"/>
    <property type="match status" value="1"/>
</dbReference>
<accession>A0AA38S0V9</accession>
<protein>
    <recommendedName>
        <fullName evidence="5">Carbohydrate-binding module family 96 domain-containing protein</fullName>
    </recommendedName>
</protein>
<evidence type="ECO:0000256" key="3">
    <source>
        <dbReference type="ARBA" id="ARBA00022729"/>
    </source>
</evidence>
<comment type="subcellular location">
    <subcellularLocation>
        <location evidence="1">Secreted</location>
    </subcellularLocation>
</comment>
<dbReference type="NCBIfam" id="NF033679">
    <property type="entry name" value="DNRLRE_dom"/>
    <property type="match status" value="1"/>
</dbReference>
<sequence length="742" mass="81017">MPQLVVLLALAGCASAQGLLPRASYPAIDPSLTPSKPSVSPISEIDTSFTKYERITPLVDGNPFYLNGIQLRADKLQSQWGLTDDEVKAMYQKVADDGFTHVISEISWLDIQPDTAFNTTKSTYIRGGTHGATNYHSSTLLKIGYEPGEESNKMLTYVQFDFSDYTADINAARLRFYVSYAATDGVAFSAKLYGITNNTWDDSTMTWDSGAPNHNGVSVTGTLNEDYFLASSSPSWDTLLDVQYYDFDCSDFIANHTTNGVASFILQAATDVNSTVGITFDGATGTHPPQLVLSSESVWDWTYLDKLLGWIEDAGLKCELIWFGTDSTGLTMDSRVPYHVFTHIKDYKIVSGNVTAAFSKNTSPAYGVYWYFMDKNDFTMRALEKAALKTLFNYIAEYNAKNGDKKTVIGVEVANEPAVARFHGSPFTPWQNPATWGRLSAFASETDFITRTMWEFCVNLANGVKESNYPVWTRTNDYTYTDAPNVVYNELMRPLVGTSLDYTGLDPYQNSRNLMYIFGHQNFTLANPQYFAVGLNMPVVMENAGSYSDAANLIIAALAGGAFYDTYETYGPDNYGLYVPADEDTGNYTAVPRGSYLQTVIDTNKFLSKMSYDLASKRAVGAGGTNLTFYNVFNNGTLLTGSFGPVCITYAPTNNSVGISIARSAKEFVLASTGSANFTLTGLSSYGISSIQSGAYSGDTWVESATVPCTSCSTKTVISLSAYEVVRVLTSSAVPVTSSGSC</sequence>
<evidence type="ECO:0000256" key="4">
    <source>
        <dbReference type="SAM" id="SignalP"/>
    </source>
</evidence>
<dbReference type="SUPFAM" id="SSF51445">
    <property type="entry name" value="(Trans)glycosidases"/>
    <property type="match status" value="1"/>
</dbReference>
<dbReference type="Proteomes" id="UP001174694">
    <property type="component" value="Unassembled WGS sequence"/>
</dbReference>
<comment type="caution">
    <text evidence="6">The sequence shown here is derived from an EMBL/GenBank/DDBJ whole genome shotgun (WGS) entry which is preliminary data.</text>
</comment>
<proteinExistence type="predicted"/>
<dbReference type="InterPro" id="IPR055372">
    <property type="entry name" value="CBM96"/>
</dbReference>
<keyword evidence="2" id="KW-0964">Secreted</keyword>
<evidence type="ECO:0000256" key="2">
    <source>
        <dbReference type="ARBA" id="ARBA00022525"/>
    </source>
</evidence>
<feature type="signal peptide" evidence="4">
    <location>
        <begin position="1"/>
        <end position="16"/>
    </location>
</feature>
<keyword evidence="7" id="KW-1185">Reference proteome</keyword>
<evidence type="ECO:0000259" key="5">
    <source>
        <dbReference type="Pfam" id="PF24517"/>
    </source>
</evidence>
<dbReference type="GO" id="GO:0005576">
    <property type="term" value="C:extracellular region"/>
    <property type="evidence" value="ECO:0007669"/>
    <property type="project" value="UniProtKB-SubCell"/>
</dbReference>
<organism evidence="6 7">
    <name type="scientific">Pleurostoma richardsiae</name>
    <dbReference type="NCBI Taxonomy" id="41990"/>
    <lineage>
        <taxon>Eukaryota</taxon>
        <taxon>Fungi</taxon>
        <taxon>Dikarya</taxon>
        <taxon>Ascomycota</taxon>
        <taxon>Pezizomycotina</taxon>
        <taxon>Sordariomycetes</taxon>
        <taxon>Sordariomycetidae</taxon>
        <taxon>Calosphaeriales</taxon>
        <taxon>Pleurostomataceae</taxon>
        <taxon>Pleurostoma</taxon>
    </lineage>
</organism>
<gene>
    <name evidence="6" type="ORF">NKR23_g4945</name>
</gene>
<dbReference type="EMBL" id="JANBVO010000012">
    <property type="protein sequence ID" value="KAJ9148584.1"/>
    <property type="molecule type" value="Genomic_DNA"/>
</dbReference>
<keyword evidence="3 4" id="KW-0732">Signal</keyword>
<dbReference type="InterPro" id="IPR017853">
    <property type="entry name" value="GH"/>
</dbReference>
<dbReference type="AlphaFoldDB" id="A0AA38S0V9"/>
<reference evidence="6" key="1">
    <citation type="submission" date="2022-07" db="EMBL/GenBank/DDBJ databases">
        <title>Fungi with potential for degradation of polypropylene.</title>
        <authorList>
            <person name="Gostincar C."/>
        </authorList>
    </citation>
    <scope>NUCLEOTIDE SEQUENCE</scope>
    <source>
        <strain evidence="6">EXF-13308</strain>
    </source>
</reference>
<evidence type="ECO:0000313" key="6">
    <source>
        <dbReference type="EMBL" id="KAJ9148584.1"/>
    </source>
</evidence>
<evidence type="ECO:0000256" key="1">
    <source>
        <dbReference type="ARBA" id="ARBA00004613"/>
    </source>
</evidence>
<evidence type="ECO:0000313" key="7">
    <source>
        <dbReference type="Proteomes" id="UP001174694"/>
    </source>
</evidence>
<name>A0AA38S0V9_9PEZI</name>
<feature type="domain" description="Carbohydrate-binding module family 96" evidence="5">
    <location>
        <begin position="115"/>
        <end position="294"/>
    </location>
</feature>